<dbReference type="EMBL" id="LGTL01000001">
    <property type="protein sequence ID" value="KPA85929.1"/>
    <property type="molecule type" value="Genomic_DNA"/>
</dbReference>
<dbReference type="RefSeq" id="XP_015664369.1">
    <property type="nucleotide sequence ID" value="XM_015796361.1"/>
</dbReference>
<comment type="caution">
    <text evidence="6">The sequence shown here is derived from an EMBL/GenBank/DDBJ whole genome shotgun (WGS) entry which is preliminary data.</text>
</comment>
<dbReference type="OrthoDB" id="202537at2759"/>
<dbReference type="Gene3D" id="3.80.10.10">
    <property type="entry name" value="Ribonuclease Inhibitor"/>
    <property type="match status" value="1"/>
</dbReference>
<protein>
    <submittedName>
        <fullName evidence="6">Beta-fructofuranosidase-like protein</fullName>
    </submittedName>
</protein>
<dbReference type="SUPFAM" id="SSF49899">
    <property type="entry name" value="Concanavalin A-like lectins/glucanases"/>
    <property type="match status" value="1"/>
</dbReference>
<dbReference type="EMBL" id="LGTL01000001">
    <property type="protein sequence ID" value="KPA85932.1"/>
    <property type="molecule type" value="Genomic_DNA"/>
</dbReference>
<dbReference type="RefSeq" id="XP_015664370.1">
    <property type="nucleotide sequence ID" value="XM_015796362.1"/>
</dbReference>
<organism evidence="6 7">
    <name type="scientific">Leptomonas pyrrhocoris</name>
    <name type="common">Firebug parasite</name>
    <dbReference type="NCBI Taxonomy" id="157538"/>
    <lineage>
        <taxon>Eukaryota</taxon>
        <taxon>Discoba</taxon>
        <taxon>Euglenozoa</taxon>
        <taxon>Kinetoplastea</taxon>
        <taxon>Metakinetoplastina</taxon>
        <taxon>Trypanosomatida</taxon>
        <taxon>Trypanosomatidae</taxon>
        <taxon>Leishmaniinae</taxon>
        <taxon>Leptomonas</taxon>
    </lineage>
</organism>
<dbReference type="GO" id="GO:0004553">
    <property type="term" value="F:hydrolase activity, hydrolyzing O-glycosyl compounds"/>
    <property type="evidence" value="ECO:0007669"/>
    <property type="project" value="InterPro"/>
</dbReference>
<name>A0A0M9G9Y1_LEPPY</name>
<evidence type="ECO:0000259" key="4">
    <source>
        <dbReference type="Pfam" id="PF00251"/>
    </source>
</evidence>
<dbReference type="EMBL" id="LGTL01000001">
    <property type="protein sequence ID" value="KPA85931.1"/>
    <property type="molecule type" value="Genomic_DNA"/>
</dbReference>
<keyword evidence="7" id="KW-1185">Reference proteome</keyword>
<evidence type="ECO:0000313" key="6">
    <source>
        <dbReference type="EMBL" id="KPA85930.1"/>
    </source>
</evidence>
<dbReference type="InterPro" id="IPR013189">
    <property type="entry name" value="Glyco_hydro_32_C"/>
</dbReference>
<dbReference type="CDD" id="cd18624">
    <property type="entry name" value="GH32_Fruct1-like"/>
    <property type="match status" value="1"/>
</dbReference>
<dbReference type="Pfam" id="PF00251">
    <property type="entry name" value="Glyco_hydro_32N"/>
    <property type="match status" value="1"/>
</dbReference>
<dbReference type="SUPFAM" id="SSF52058">
    <property type="entry name" value="L domain-like"/>
    <property type="match status" value="1"/>
</dbReference>
<evidence type="ECO:0000313" key="7">
    <source>
        <dbReference type="Proteomes" id="UP000037923"/>
    </source>
</evidence>
<dbReference type="InterPro" id="IPR029052">
    <property type="entry name" value="Metallo-depent_PP-like"/>
</dbReference>
<dbReference type="Proteomes" id="UP000037923">
    <property type="component" value="Unassembled WGS sequence"/>
</dbReference>
<dbReference type="SUPFAM" id="SSF56300">
    <property type="entry name" value="Metallo-dependent phosphatases"/>
    <property type="match status" value="1"/>
</dbReference>
<dbReference type="InterPro" id="IPR001362">
    <property type="entry name" value="Glyco_hydro_32"/>
</dbReference>
<evidence type="ECO:0000256" key="1">
    <source>
        <dbReference type="ARBA" id="ARBA00009902"/>
    </source>
</evidence>
<dbReference type="InterPro" id="IPR032675">
    <property type="entry name" value="LRR_dom_sf"/>
</dbReference>
<accession>A0A0M9G9Y1</accession>
<dbReference type="InterPro" id="IPR050551">
    <property type="entry name" value="Fructan_Metab_Enzymes"/>
</dbReference>
<dbReference type="EMBL" id="LGTL01000001">
    <property type="protein sequence ID" value="KPA85930.1"/>
    <property type="molecule type" value="Genomic_DNA"/>
</dbReference>
<dbReference type="GO" id="GO:0005975">
    <property type="term" value="P:carbohydrate metabolic process"/>
    <property type="evidence" value="ECO:0007669"/>
    <property type="project" value="InterPro"/>
</dbReference>
<dbReference type="GeneID" id="26900532"/>
<evidence type="ECO:0000259" key="5">
    <source>
        <dbReference type="Pfam" id="PF08244"/>
    </source>
</evidence>
<dbReference type="InterPro" id="IPR013320">
    <property type="entry name" value="ConA-like_dom_sf"/>
</dbReference>
<proteinExistence type="inferred from homology"/>
<evidence type="ECO:0000256" key="2">
    <source>
        <dbReference type="ARBA" id="ARBA00022801"/>
    </source>
</evidence>
<feature type="domain" description="Glycosyl hydrolase family 32 C-terminal" evidence="5">
    <location>
        <begin position="1101"/>
        <end position="1298"/>
    </location>
</feature>
<dbReference type="InterPro" id="IPR013148">
    <property type="entry name" value="Glyco_hydro_32_N"/>
</dbReference>
<dbReference type="RefSeq" id="XP_015664368.1">
    <property type="nucleotide sequence ID" value="XM_015796360.1"/>
</dbReference>
<dbReference type="Pfam" id="PF08244">
    <property type="entry name" value="Glyco_hydro_32C"/>
    <property type="match status" value="1"/>
</dbReference>
<dbReference type="Gene3D" id="2.115.10.20">
    <property type="entry name" value="Glycosyl hydrolase domain, family 43"/>
    <property type="match status" value="1"/>
</dbReference>
<gene>
    <name evidence="6" type="ORF">ABB37_00234</name>
</gene>
<evidence type="ECO:0000256" key="3">
    <source>
        <dbReference type="ARBA" id="ARBA00023295"/>
    </source>
</evidence>
<dbReference type="PANTHER" id="PTHR31953">
    <property type="entry name" value="BETA-FRUCTOFURANOSIDASE, INSOLUBLE ISOENZYME CWINV1-RELATED"/>
    <property type="match status" value="1"/>
</dbReference>
<dbReference type="SUPFAM" id="SSF75005">
    <property type="entry name" value="Arabinanase/levansucrase/invertase"/>
    <property type="match status" value="1"/>
</dbReference>
<reference evidence="6 7" key="1">
    <citation type="submission" date="2015-07" db="EMBL/GenBank/DDBJ databases">
        <title>High-quality genome of monoxenous trypanosomatid Leptomonas pyrrhocoris.</title>
        <authorList>
            <person name="Flegontov P."/>
            <person name="Butenko A."/>
            <person name="Firsov S."/>
            <person name="Vlcek C."/>
            <person name="Logacheva M.D."/>
            <person name="Field M."/>
            <person name="Filatov D."/>
            <person name="Flegontova O."/>
            <person name="Gerasimov E."/>
            <person name="Jackson A.P."/>
            <person name="Kelly S."/>
            <person name="Opperdoes F."/>
            <person name="O'Reilly A."/>
            <person name="Votypka J."/>
            <person name="Yurchenko V."/>
            <person name="Lukes J."/>
        </authorList>
    </citation>
    <scope>NUCLEOTIDE SEQUENCE [LARGE SCALE GENOMIC DNA]</scope>
    <source>
        <strain evidence="6">H10</strain>
    </source>
</reference>
<dbReference type="VEuPathDB" id="TriTrypDB:LpyrH10_01_2340"/>
<dbReference type="RefSeq" id="XP_015664371.1">
    <property type="nucleotide sequence ID" value="XM_015796363.1"/>
</dbReference>
<dbReference type="InterPro" id="IPR023296">
    <property type="entry name" value="Glyco_hydro_beta-prop_sf"/>
</dbReference>
<sequence length="1340" mass="146608">MPTFTSVRSARRSGRGGGYGARVAARLLPVAAVLLISCAVTAAATITFNLISDMHLDPEYGSPDGYGVCKNDSFPATGFKGCDAPMTLINLVVADAMNLHNAYTLYGGDWQRHGMSTSSLSTADVFNELAPSFSLIGSSSPSTLNTPRVGTTMGNNDVMPDYVFNVSESPHQLLDTQIGIMEKNGVLTTVEGEVMAGCGFYSRKVTTTLRIAVLHTLVWTYRLTPPLEKSNTDPCGQLAWLASEIDAARSAGQKLIILSHIPPLPDVFNVLSRGAIGTVESDMYWKPIFQSAYTTLLFNNRDVVAMQIYGHTHRFSFVADPSMGVPLLIVNSITPIFGNNPAYMIGDFDESIWRLVSLRQRYLDTTGKPVQILPGLEVTSALKIHNLSSMDDMRAALTNMFTDDIAWGNYMVLRTGGVVDDPCTTSFCRIYTLCAMLNAEHESISTCVTEHSGASSSSSSSSCDNTVPFYTEEQQVNTRNFLTAFISSIPALKPLWRCGNFCGWPYVACDPMSVSVAFPSSGLTGTLPAVPASVTAASQVVVSRMSLGGNSRITGTLPKNWGTLTSLEYIALQSTGITGSLPDEWSGMRNLETLYAYSTSLTGPLPSTWSSLKALKIFIVNNAKLDGTLPASWSAMSALQVLTLTTNALTGSIPPSWGTMPRLQTVRIANNKFCGCLPTQWQSGSISVSADPAVTASDCATANKCESTTTTTTTSAPIDPSVHIKGQPLFHIRPPKNWINDPNGPYRDPVTGKIHLYMQYNPNGPLWGDIAWYHVTSDDYVKWTRPESPVAMWADKWYDKWGVYSGTMINNNHSEPVAIYTCTEPENIQRQCIATVPARDLSGKRTLNSLEKSPMNPILSEDDVPGIVGLGNFRDPTEWWEDPEHPGQWLIAFVARINDAEGDNAHVVIFRTQDPTFQSGYKFSHSLYVYKYDLDKMFECPDFFKLAPAGEHYLKVSTMPSHRDYIMYGSYQLDSKLGQYVFVEDPARSFTFIDYGPLYASKTFHDPILNRRMIWGWTNDELSDAQIRSQGWSGVQNLPRGIEYDSTEKKIKTFPIPELKGLRAGHPVSARSLALSGNAPAVLTTGINATLYHEIIVTFTLSSMAPFDGTTYYTEKTAPEFGIMFRGNSNLSSYTSVSVKMPAATAAPIAQSAQDTTYAPIKMFASPATNPETNCSSECAKQRTCVSWTYTSSPSPTCALYWKTSGLVQNSTAQSGTVNIPQLYMSRTVSGSIGSTQPLMGRAPVKQANANEVELHIYVDDSVVEVFKDGGLETMTGRLYLPDGEAQTHIALYTKNLDHVMVTASAEVFTMDTVWAGKPTDVVRSYTDSVYNFLSFLTDK</sequence>
<dbReference type="Gene3D" id="2.60.120.560">
    <property type="entry name" value="Exo-inulinase, domain 1"/>
    <property type="match status" value="1"/>
</dbReference>
<comment type="similarity">
    <text evidence="1">Belongs to the glycosyl hydrolase 32 family.</text>
</comment>
<keyword evidence="2" id="KW-0378">Hydrolase</keyword>
<dbReference type="InterPro" id="IPR018053">
    <property type="entry name" value="Glyco_hydro_32_AS"/>
</dbReference>
<dbReference type="PROSITE" id="PS00609">
    <property type="entry name" value="GLYCOSYL_HYDROL_F32"/>
    <property type="match status" value="1"/>
</dbReference>
<keyword evidence="3" id="KW-0326">Glycosidase</keyword>
<dbReference type="SMART" id="SM00640">
    <property type="entry name" value="Glyco_32"/>
    <property type="match status" value="1"/>
</dbReference>
<feature type="domain" description="Glycosyl hydrolase family 32 N-terminal" evidence="4">
    <location>
        <begin position="731"/>
        <end position="1053"/>
    </location>
</feature>